<dbReference type="Pfam" id="PF14681">
    <property type="entry name" value="UPRTase"/>
    <property type="match status" value="1"/>
</dbReference>
<organism evidence="2 3">
    <name type="scientific">Corallococcus macrosporus DSM 14697</name>
    <dbReference type="NCBI Taxonomy" id="1189310"/>
    <lineage>
        <taxon>Bacteria</taxon>
        <taxon>Pseudomonadati</taxon>
        <taxon>Myxococcota</taxon>
        <taxon>Myxococcia</taxon>
        <taxon>Myxococcales</taxon>
        <taxon>Cystobacterineae</taxon>
        <taxon>Myxococcaceae</taxon>
        <taxon>Corallococcus</taxon>
    </lineage>
</organism>
<dbReference type="Proteomes" id="UP000217343">
    <property type="component" value="Chromosome"/>
</dbReference>
<dbReference type="GO" id="GO:0016757">
    <property type="term" value="F:glycosyltransferase activity"/>
    <property type="evidence" value="ECO:0007669"/>
    <property type="project" value="UniProtKB-KW"/>
</dbReference>
<feature type="domain" description="Phosphoribosyltransferase" evidence="1">
    <location>
        <begin position="32"/>
        <end position="230"/>
    </location>
</feature>
<accession>A0A250JZP8</accession>
<dbReference type="KEGG" id="mmas:MYMAC_004958"/>
<dbReference type="EMBL" id="CP022203">
    <property type="protein sequence ID" value="ATB49315.1"/>
    <property type="molecule type" value="Genomic_DNA"/>
</dbReference>
<keyword evidence="2" id="KW-0328">Glycosyltransferase</keyword>
<dbReference type="RefSeq" id="WP_095959903.1">
    <property type="nucleotide sequence ID" value="NZ_CP022203.1"/>
</dbReference>
<dbReference type="AlphaFoldDB" id="A0A250JZP8"/>
<sequence>MRDTLYSNVPFRLNEMTHHYGPQVHLVGNPFLLTQLATLCSKGVIQPQINRLVETLYVDLVKTVLNAEFPRKNVSLPTRMIDSTPQGLYQGEVIDPQVRVVTVNIARAGTLPSQVTYDLMNATLDPTVVRQDHIIMSRMIDAAEAVVGSEIGGAKIGGDVDDAFVLFPDPMGATGGSLSTAISLYKNKVPGKPRRIITLNLIVTPEYLRKMTTDHPDVIIYALRLDRGLSPPEVFGTEPGALWEKERGLDDRQYIVPGGGGFGEIMNNAYV</sequence>
<dbReference type="InterPro" id="IPR000836">
    <property type="entry name" value="PRTase_dom"/>
</dbReference>
<reference evidence="2 3" key="1">
    <citation type="submission" date="2017-06" db="EMBL/GenBank/DDBJ databases">
        <title>Sequencing and comparative analysis of myxobacterial genomes.</title>
        <authorList>
            <person name="Rupp O."/>
            <person name="Goesmann A."/>
            <person name="Sogaard-Andersen L."/>
        </authorList>
    </citation>
    <scope>NUCLEOTIDE SEQUENCE [LARGE SCALE GENOMIC DNA]</scope>
    <source>
        <strain evidence="2 3">DSM 14697</strain>
    </source>
</reference>
<dbReference type="SUPFAM" id="SSF53271">
    <property type="entry name" value="PRTase-like"/>
    <property type="match status" value="1"/>
</dbReference>
<gene>
    <name evidence="2" type="ORF">MYMAC_004958</name>
</gene>
<protein>
    <submittedName>
        <fullName evidence="2">Uracil phosphoribosyltransferase</fullName>
    </submittedName>
</protein>
<proteinExistence type="predicted"/>
<evidence type="ECO:0000313" key="2">
    <source>
        <dbReference type="EMBL" id="ATB49315.1"/>
    </source>
</evidence>
<evidence type="ECO:0000259" key="1">
    <source>
        <dbReference type="Pfam" id="PF14681"/>
    </source>
</evidence>
<evidence type="ECO:0000313" key="3">
    <source>
        <dbReference type="Proteomes" id="UP000217343"/>
    </source>
</evidence>
<name>A0A250JZP8_9BACT</name>
<dbReference type="OrthoDB" id="9781675at2"/>
<dbReference type="Gene3D" id="3.40.50.2020">
    <property type="match status" value="1"/>
</dbReference>
<keyword evidence="2" id="KW-0808">Transferase</keyword>
<dbReference type="InterPro" id="IPR029057">
    <property type="entry name" value="PRTase-like"/>
</dbReference>
<keyword evidence="3" id="KW-1185">Reference proteome</keyword>